<dbReference type="EMBL" id="FOAJ01000003">
    <property type="protein sequence ID" value="SEK71651.1"/>
    <property type="molecule type" value="Genomic_DNA"/>
</dbReference>
<dbReference type="InterPro" id="IPR029045">
    <property type="entry name" value="ClpP/crotonase-like_dom_sf"/>
</dbReference>
<dbReference type="InterPro" id="IPR018376">
    <property type="entry name" value="Enoyl-CoA_hyd/isom_CS"/>
</dbReference>
<evidence type="ECO:0000313" key="4">
    <source>
        <dbReference type="Proteomes" id="UP000199120"/>
    </source>
</evidence>
<dbReference type="Gene3D" id="3.90.226.10">
    <property type="entry name" value="2-enoyl-CoA Hydratase, Chain A, domain 1"/>
    <property type="match status" value="1"/>
</dbReference>
<evidence type="ECO:0000256" key="1">
    <source>
        <dbReference type="ARBA" id="ARBA00005254"/>
    </source>
</evidence>
<dbReference type="GO" id="GO:0003824">
    <property type="term" value="F:catalytic activity"/>
    <property type="evidence" value="ECO:0007669"/>
    <property type="project" value="InterPro"/>
</dbReference>
<dbReference type="GO" id="GO:0006635">
    <property type="term" value="P:fatty acid beta-oxidation"/>
    <property type="evidence" value="ECO:0007669"/>
    <property type="project" value="TreeGrafter"/>
</dbReference>
<dbReference type="AlphaFoldDB" id="A0A1H7JAE6"/>
<keyword evidence="4" id="KW-1185">Reference proteome</keyword>
<dbReference type="Proteomes" id="UP000199120">
    <property type="component" value="Unassembled WGS sequence"/>
</dbReference>
<evidence type="ECO:0000313" key="3">
    <source>
        <dbReference type="EMBL" id="SEK71651.1"/>
    </source>
</evidence>
<dbReference type="CDD" id="cd06558">
    <property type="entry name" value="crotonase-like"/>
    <property type="match status" value="1"/>
</dbReference>
<gene>
    <name evidence="3" type="ORF">SAMN05192542_103203</name>
</gene>
<dbReference type="PANTHER" id="PTHR11941:SF54">
    <property type="entry name" value="ENOYL-COA HYDRATASE, MITOCHONDRIAL"/>
    <property type="match status" value="1"/>
</dbReference>
<name>A0A1H7JAE6_9BURK</name>
<proteinExistence type="inferred from homology"/>
<reference evidence="4" key="1">
    <citation type="submission" date="2016-10" db="EMBL/GenBank/DDBJ databases">
        <authorList>
            <person name="Varghese N."/>
            <person name="Submissions S."/>
        </authorList>
    </citation>
    <scope>NUCLEOTIDE SEQUENCE [LARGE SCALE GENOMIC DNA]</scope>
    <source>
        <strain evidence="4">LMG 26416</strain>
    </source>
</reference>
<accession>A0A1H7JAE6</accession>
<organism evidence="3 4">
    <name type="scientific">Paraburkholderia caballeronis</name>
    <dbReference type="NCBI Taxonomy" id="416943"/>
    <lineage>
        <taxon>Bacteria</taxon>
        <taxon>Pseudomonadati</taxon>
        <taxon>Pseudomonadota</taxon>
        <taxon>Betaproteobacteria</taxon>
        <taxon>Burkholderiales</taxon>
        <taxon>Burkholderiaceae</taxon>
        <taxon>Paraburkholderia</taxon>
    </lineage>
</organism>
<comment type="similarity">
    <text evidence="1 2">Belongs to the enoyl-CoA hydratase/isomerase family.</text>
</comment>
<dbReference type="STRING" id="416943.SAMN05445871_1898"/>
<dbReference type="PROSITE" id="PS00166">
    <property type="entry name" value="ENOYL_COA_HYDRATASE"/>
    <property type="match status" value="1"/>
</dbReference>
<dbReference type="RefSeq" id="WP_090544300.1">
    <property type="nucleotide sequence ID" value="NZ_FNSR01000001.1"/>
</dbReference>
<dbReference type="InterPro" id="IPR001753">
    <property type="entry name" value="Enoyl-CoA_hydra/iso"/>
</dbReference>
<protein>
    <submittedName>
        <fullName evidence="3">Enoyl-CoA hydratase/enoyl-CoA hydratase</fullName>
    </submittedName>
</protein>
<sequence>MSGPLEGVSLSMHGHAALIAMHDEAHRNALSTRQVQAMLDAIRRSRASGARALVIASGIGNFCAGADIREMLNGDWLYPGKAAPDALTPLVLFRALIDDPRPVIAAVDGLALGGGIELLLSADLVLASGNARFAMPELGLGVLPRTALVRLPEIVGRRKALELILTRRRFDVEEAKSIGLVNQIVDGAELVDRALELAQQIAACPPNAVAAVKRRLGRTAPDDWAGIDALLEALDPQEWQEGFSSFLEKRPADYDAQWSKALRAAEPEDGAK</sequence>
<dbReference type="OrthoDB" id="9775794at2"/>
<dbReference type="SUPFAM" id="SSF52096">
    <property type="entry name" value="ClpP/crotonase"/>
    <property type="match status" value="1"/>
</dbReference>
<evidence type="ECO:0000256" key="2">
    <source>
        <dbReference type="RuleBase" id="RU003707"/>
    </source>
</evidence>
<dbReference type="PANTHER" id="PTHR11941">
    <property type="entry name" value="ENOYL-COA HYDRATASE-RELATED"/>
    <property type="match status" value="1"/>
</dbReference>
<dbReference type="Pfam" id="PF00378">
    <property type="entry name" value="ECH_1"/>
    <property type="match status" value="1"/>
</dbReference>